<dbReference type="AlphaFoldDB" id="A0A8K0TH76"/>
<gene>
    <name evidence="5" type="ORF">B0T11DRAFT_53957</name>
</gene>
<dbReference type="GO" id="GO:0000981">
    <property type="term" value="F:DNA-binding transcription factor activity, RNA polymerase II-specific"/>
    <property type="evidence" value="ECO:0007669"/>
    <property type="project" value="InterPro"/>
</dbReference>
<dbReference type="GO" id="GO:0008270">
    <property type="term" value="F:zinc ion binding"/>
    <property type="evidence" value="ECO:0007669"/>
    <property type="project" value="InterPro"/>
</dbReference>
<dbReference type="InterPro" id="IPR001138">
    <property type="entry name" value="Zn2Cys6_DnaBD"/>
</dbReference>
<dbReference type="SUPFAM" id="SSF57701">
    <property type="entry name" value="Zn2/Cys6 DNA-binding domain"/>
    <property type="match status" value="1"/>
</dbReference>
<keyword evidence="1" id="KW-0479">Metal-binding</keyword>
<reference evidence="5" key="1">
    <citation type="journal article" date="2021" name="Nat. Commun.">
        <title>Genetic determinants of endophytism in the Arabidopsis root mycobiome.</title>
        <authorList>
            <person name="Mesny F."/>
            <person name="Miyauchi S."/>
            <person name="Thiergart T."/>
            <person name="Pickel B."/>
            <person name="Atanasova L."/>
            <person name="Karlsson M."/>
            <person name="Huettel B."/>
            <person name="Barry K.W."/>
            <person name="Haridas S."/>
            <person name="Chen C."/>
            <person name="Bauer D."/>
            <person name="Andreopoulos W."/>
            <person name="Pangilinan J."/>
            <person name="LaButti K."/>
            <person name="Riley R."/>
            <person name="Lipzen A."/>
            <person name="Clum A."/>
            <person name="Drula E."/>
            <person name="Henrissat B."/>
            <person name="Kohler A."/>
            <person name="Grigoriev I.V."/>
            <person name="Martin F.M."/>
            <person name="Hacquard S."/>
        </authorList>
    </citation>
    <scope>NUCLEOTIDE SEQUENCE</scope>
    <source>
        <strain evidence="5">MPI-CAGE-AT-0016</strain>
    </source>
</reference>
<dbReference type="InterPro" id="IPR053187">
    <property type="entry name" value="Notoamide_regulator"/>
</dbReference>
<sequence length="737" mass="82698">MDEAEASDAPPDADARLLLRPLLPAVARPPKKRPATPSTRDTSDEPVAARRRQQIPIACDACRTRKCKCDGDKPKCGRCRKRNLACVFQEPTKDALRRRLDELKDTDSATLDIFRALQARPEREAADIFRRIRAGVDPASIMRQISAADIMLQVQLKPESRFRYDFPYRSAMPMALQTPDNPYLQSMIYERSYIGCPPLLKATPSTDPSTPPSPGSVDDQRVHAQYLTPIHAATVADPRLSTVTPSKWTTVSADDTLLRNLLQAFFLHEYDYFKPFQKDAFLDDMLRGHGPLCSSLLVNCVLAVGSHTYGDLAHRAEYWNPHTLGYKFLAEAKRLWEIDISSGPTITTLQAALVMQLLLNISGMDKVGRMYGRQITGIARELGLFGYLTHIEDPRLLQAHQFMAWSLFCLQGIVDFAFRSKPTYMKPPKCALPDASRDPGWYGEIWIQYHNSDVLTPLHCGALFSAHVGMMTILHELMVNLDWRDPENLGRNNSTLVIDALWKLKDWYQGLPEPLTPRKIALPGQLKLHLHYYEIVTWMYELLVTEAQAGRAPANVDVGNLKRAVIEAEGHTETILRLYYLRHGFEKGDMMLVHFITRFAFSVLAKLESIAPGVVVTASPVAANATSPPAPSPDAGAFDLEDLRSALVLAERGLSDQGRSFFFPQTIFHLIQARLAPEEARIVTQHARVPGEDPEAQTLRAMHVHSTYPVRDNTADAPLGDYMTKYADEDRSSRESS</sequence>
<feature type="compositionally biased region" description="Basic and acidic residues" evidence="3">
    <location>
        <begin position="726"/>
        <end position="737"/>
    </location>
</feature>
<dbReference type="CDD" id="cd12148">
    <property type="entry name" value="fungal_TF_MHR"/>
    <property type="match status" value="1"/>
</dbReference>
<comment type="caution">
    <text evidence="5">The sequence shown here is derived from an EMBL/GenBank/DDBJ whole genome shotgun (WGS) entry which is preliminary data.</text>
</comment>
<feature type="region of interest" description="Disordered" evidence="3">
    <location>
        <begin position="21"/>
        <end position="49"/>
    </location>
</feature>
<name>A0A8K0TH76_9PEZI</name>
<evidence type="ECO:0000256" key="2">
    <source>
        <dbReference type="ARBA" id="ARBA00023242"/>
    </source>
</evidence>
<feature type="domain" description="Zn(2)-C6 fungal-type" evidence="4">
    <location>
        <begin position="58"/>
        <end position="88"/>
    </location>
</feature>
<dbReference type="PROSITE" id="PS50048">
    <property type="entry name" value="ZN2_CY6_FUNGAL_2"/>
    <property type="match status" value="1"/>
</dbReference>
<evidence type="ECO:0000259" key="4">
    <source>
        <dbReference type="PROSITE" id="PS50048"/>
    </source>
</evidence>
<dbReference type="Gene3D" id="4.10.240.10">
    <property type="entry name" value="Zn(2)-C6 fungal-type DNA-binding domain"/>
    <property type="match status" value="1"/>
</dbReference>
<dbReference type="Proteomes" id="UP000813385">
    <property type="component" value="Unassembled WGS sequence"/>
</dbReference>
<dbReference type="InterPro" id="IPR007219">
    <property type="entry name" value="XnlR_reg_dom"/>
</dbReference>
<dbReference type="GO" id="GO:0003677">
    <property type="term" value="F:DNA binding"/>
    <property type="evidence" value="ECO:0007669"/>
    <property type="project" value="InterPro"/>
</dbReference>
<dbReference type="EMBL" id="JAGPXD010000002">
    <property type="protein sequence ID" value="KAH7367475.1"/>
    <property type="molecule type" value="Genomic_DNA"/>
</dbReference>
<accession>A0A8K0TH76</accession>
<dbReference type="CDD" id="cd00067">
    <property type="entry name" value="GAL4"/>
    <property type="match status" value="1"/>
</dbReference>
<dbReference type="PROSITE" id="PS00463">
    <property type="entry name" value="ZN2_CY6_FUNGAL_1"/>
    <property type="match status" value="1"/>
</dbReference>
<dbReference type="GO" id="GO:0006351">
    <property type="term" value="P:DNA-templated transcription"/>
    <property type="evidence" value="ECO:0007669"/>
    <property type="project" value="InterPro"/>
</dbReference>
<dbReference type="Pfam" id="PF00172">
    <property type="entry name" value="Zn_clus"/>
    <property type="match status" value="1"/>
</dbReference>
<evidence type="ECO:0000256" key="1">
    <source>
        <dbReference type="ARBA" id="ARBA00022723"/>
    </source>
</evidence>
<dbReference type="Pfam" id="PF04082">
    <property type="entry name" value="Fungal_trans"/>
    <property type="match status" value="1"/>
</dbReference>
<dbReference type="PANTHER" id="PTHR47256">
    <property type="entry name" value="ZN(II)2CYS6 TRANSCRIPTION FACTOR (EUROFUNG)-RELATED"/>
    <property type="match status" value="1"/>
</dbReference>
<keyword evidence="2" id="KW-0539">Nucleus</keyword>
<organism evidence="5 6">
    <name type="scientific">Plectosphaerella cucumerina</name>
    <dbReference type="NCBI Taxonomy" id="40658"/>
    <lineage>
        <taxon>Eukaryota</taxon>
        <taxon>Fungi</taxon>
        <taxon>Dikarya</taxon>
        <taxon>Ascomycota</taxon>
        <taxon>Pezizomycotina</taxon>
        <taxon>Sordariomycetes</taxon>
        <taxon>Hypocreomycetidae</taxon>
        <taxon>Glomerellales</taxon>
        <taxon>Plectosphaerellaceae</taxon>
        <taxon>Plectosphaerella</taxon>
    </lineage>
</organism>
<feature type="region of interest" description="Disordered" evidence="3">
    <location>
        <begin position="710"/>
        <end position="737"/>
    </location>
</feature>
<dbReference type="InterPro" id="IPR036864">
    <property type="entry name" value="Zn2-C6_fun-type_DNA-bd_sf"/>
</dbReference>
<proteinExistence type="predicted"/>
<keyword evidence="6" id="KW-1185">Reference proteome</keyword>
<protein>
    <recommendedName>
        <fullName evidence="4">Zn(2)-C6 fungal-type domain-containing protein</fullName>
    </recommendedName>
</protein>
<dbReference type="PANTHER" id="PTHR47256:SF1">
    <property type="entry name" value="ZN(II)2CYS6 TRANSCRIPTION FACTOR (EUROFUNG)"/>
    <property type="match status" value="1"/>
</dbReference>
<evidence type="ECO:0000256" key="3">
    <source>
        <dbReference type="SAM" id="MobiDB-lite"/>
    </source>
</evidence>
<evidence type="ECO:0000313" key="6">
    <source>
        <dbReference type="Proteomes" id="UP000813385"/>
    </source>
</evidence>
<dbReference type="SMART" id="SM00066">
    <property type="entry name" value="GAL4"/>
    <property type="match status" value="1"/>
</dbReference>
<evidence type="ECO:0000313" key="5">
    <source>
        <dbReference type="EMBL" id="KAH7367475.1"/>
    </source>
</evidence>
<dbReference type="OrthoDB" id="426882at2759"/>